<feature type="region of interest" description="Disordered" evidence="1">
    <location>
        <begin position="73"/>
        <end position="94"/>
    </location>
</feature>
<feature type="compositionally biased region" description="Acidic residues" evidence="1">
    <location>
        <begin position="168"/>
        <end position="178"/>
    </location>
</feature>
<feature type="transmembrane region" description="Helical" evidence="2">
    <location>
        <begin position="6"/>
        <end position="30"/>
    </location>
</feature>
<evidence type="ECO:0000313" key="3">
    <source>
        <dbReference type="EMBL" id="ETO26950.1"/>
    </source>
</evidence>
<name>X6NKZ6_RETFI</name>
<accession>X6NKZ6</accession>
<evidence type="ECO:0000313" key="4">
    <source>
        <dbReference type="Proteomes" id="UP000023152"/>
    </source>
</evidence>
<feature type="region of interest" description="Disordered" evidence="1">
    <location>
        <begin position="160"/>
        <end position="263"/>
    </location>
</feature>
<keyword evidence="2" id="KW-0472">Membrane</keyword>
<keyword evidence="2" id="KW-1133">Transmembrane helix</keyword>
<feature type="compositionally biased region" description="Basic and acidic residues" evidence="1">
    <location>
        <begin position="234"/>
        <end position="243"/>
    </location>
</feature>
<dbReference type="EMBL" id="ASPP01007553">
    <property type="protein sequence ID" value="ETO26950.1"/>
    <property type="molecule type" value="Genomic_DNA"/>
</dbReference>
<protein>
    <submittedName>
        <fullName evidence="3">Eukaryotic translation initiation factor 3 subunit 8</fullName>
    </submittedName>
</protein>
<proteinExistence type="predicted"/>
<comment type="caution">
    <text evidence="3">The sequence shown here is derived from an EMBL/GenBank/DDBJ whole genome shotgun (WGS) entry which is preliminary data.</text>
</comment>
<feature type="compositionally biased region" description="Basic and acidic residues" evidence="1">
    <location>
        <begin position="317"/>
        <end position="334"/>
    </location>
</feature>
<dbReference type="AlphaFoldDB" id="X6NKZ6"/>
<keyword evidence="4" id="KW-1185">Reference proteome</keyword>
<keyword evidence="2" id="KW-0812">Transmembrane</keyword>
<evidence type="ECO:0000256" key="2">
    <source>
        <dbReference type="SAM" id="Phobius"/>
    </source>
</evidence>
<organism evidence="3 4">
    <name type="scientific">Reticulomyxa filosa</name>
    <dbReference type="NCBI Taxonomy" id="46433"/>
    <lineage>
        <taxon>Eukaryota</taxon>
        <taxon>Sar</taxon>
        <taxon>Rhizaria</taxon>
        <taxon>Retaria</taxon>
        <taxon>Foraminifera</taxon>
        <taxon>Monothalamids</taxon>
        <taxon>Reticulomyxidae</taxon>
        <taxon>Reticulomyxa</taxon>
    </lineage>
</organism>
<reference evidence="3 4" key="1">
    <citation type="journal article" date="2013" name="Curr. Biol.">
        <title>The Genome of the Foraminiferan Reticulomyxa filosa.</title>
        <authorList>
            <person name="Glockner G."/>
            <person name="Hulsmann N."/>
            <person name="Schleicher M."/>
            <person name="Noegel A.A."/>
            <person name="Eichinger L."/>
            <person name="Gallinger C."/>
            <person name="Pawlowski J."/>
            <person name="Sierra R."/>
            <person name="Euteneuer U."/>
            <person name="Pillet L."/>
            <person name="Moustafa A."/>
            <person name="Platzer M."/>
            <person name="Groth M."/>
            <person name="Szafranski K."/>
            <person name="Schliwa M."/>
        </authorList>
    </citation>
    <scope>NUCLEOTIDE SEQUENCE [LARGE SCALE GENOMIC DNA]</scope>
</reference>
<sequence>METASNMFIYLLLAMIIPTFMCVVCLYVFVRYRKRRHEKYQRLLQWNEQPSNSNAPTLTVTDHQLGDVEIVPIKKHKSSSSSSQNNAQGGTKKMSVVTTMDTGAGVKLPSSITDAYVDRMEMERLSGKKKRLKKYEKLTKINAKNKDSNQFLLEERERLHEQDKELKDDEDVSDDEETQQSQPQTHNDENAGNDEEPEEDPIEIDSYSLERTQKWDGALSSGTTTGKTKSKKGAKQDKNHVEINDYSSDSIRYMPPVKDNSTTYLTDIPEQKQESGLERKNITNDEKKLIDLVNNSLSKKPTADKGKINGGNDTPTSDDRNEKFVNNDKERGNEMAELSNQQIIKESDKET</sequence>
<feature type="compositionally biased region" description="Acidic residues" evidence="1">
    <location>
        <begin position="191"/>
        <end position="203"/>
    </location>
</feature>
<gene>
    <name evidence="3" type="ORF">RFI_10185</name>
</gene>
<keyword evidence="3" id="KW-0396">Initiation factor</keyword>
<dbReference type="GO" id="GO:0003743">
    <property type="term" value="F:translation initiation factor activity"/>
    <property type="evidence" value="ECO:0007669"/>
    <property type="project" value="UniProtKB-KW"/>
</dbReference>
<evidence type="ECO:0000256" key="1">
    <source>
        <dbReference type="SAM" id="MobiDB-lite"/>
    </source>
</evidence>
<keyword evidence="3" id="KW-0648">Protein biosynthesis</keyword>
<dbReference type="Proteomes" id="UP000023152">
    <property type="component" value="Unassembled WGS sequence"/>
</dbReference>
<feature type="region of interest" description="Disordered" evidence="1">
    <location>
        <begin position="293"/>
        <end position="351"/>
    </location>
</feature>